<dbReference type="InterPro" id="IPR043203">
    <property type="entry name" value="VGCC_Ca_Na"/>
</dbReference>
<reference evidence="9" key="1">
    <citation type="submission" date="2021-02" db="EMBL/GenBank/DDBJ databases">
        <authorList>
            <person name="Dougan E. K."/>
            <person name="Rhodes N."/>
            <person name="Thang M."/>
            <person name="Chan C."/>
        </authorList>
    </citation>
    <scope>NUCLEOTIDE SEQUENCE</scope>
</reference>
<dbReference type="SUPFAM" id="SSF81324">
    <property type="entry name" value="Voltage-gated potassium channels"/>
    <property type="match status" value="1"/>
</dbReference>
<dbReference type="PANTHER" id="PTHR10037:SF62">
    <property type="entry name" value="SODIUM CHANNEL PROTEIN 60E"/>
    <property type="match status" value="1"/>
</dbReference>
<feature type="transmembrane region" description="Helical" evidence="7">
    <location>
        <begin position="183"/>
        <end position="211"/>
    </location>
</feature>
<feature type="region of interest" description="Disordered" evidence="6">
    <location>
        <begin position="461"/>
        <end position="498"/>
    </location>
</feature>
<dbReference type="Pfam" id="PF00520">
    <property type="entry name" value="Ion_trans"/>
    <property type="match status" value="1"/>
</dbReference>
<comment type="subcellular location">
    <subcellularLocation>
        <location evidence="1">Membrane</location>
        <topology evidence="1">Multi-pass membrane protein</topology>
    </subcellularLocation>
</comment>
<dbReference type="OrthoDB" id="2984333at2759"/>
<feature type="compositionally biased region" description="Basic and acidic residues" evidence="6">
    <location>
        <begin position="513"/>
        <end position="529"/>
    </location>
</feature>
<evidence type="ECO:0000256" key="3">
    <source>
        <dbReference type="ARBA" id="ARBA00022837"/>
    </source>
</evidence>
<dbReference type="EMBL" id="CAJNNV010011263">
    <property type="protein sequence ID" value="CAE8599569.1"/>
    <property type="molecule type" value="Genomic_DNA"/>
</dbReference>
<feature type="domain" description="EF-hand" evidence="8">
    <location>
        <begin position="359"/>
        <end position="394"/>
    </location>
</feature>
<dbReference type="Proteomes" id="UP000654075">
    <property type="component" value="Unassembled WGS sequence"/>
</dbReference>
<sequence length="697" mass="76987">PSSPYVGDEDSDSDNARNSLLGSARHPNQPSYKLVNSTAVEGHGESEACEAQWRTSALNLTNSVGFQIVMALLIVCNAVVIGLETDLPTAMHWDTFENAFLAVFTIELILRMCLIGCQEFLHPYHPEFCWNLLDFLIVACGCIDVVVAKLRGHGSSPIATVFRIVRLLRILRIFKIVRFLKQLYMLAFGFVIALEAVFWVSVLLTIILYTWSIVLVRTVGKLAADQPHSLFLHEKFGSISRSMLTLFELFSQPNVQPYEAVLATYKLLGAFLIVFIIFGSFGMLAVLTGVISDSMFAKNDVRMEEDRFRKAQRRQKLLLKCEAMYAKVEKTESGEVLKSDLEQILPQIKDMFDFYSVDIGHNDLENMIRCTDLDGSGTVSDSEFKSSMVQIVEGIRPINHMQISYGVEHIIRELRRATERELLLEQRVCGRLQAAEKSSLDAADAFQELRRDIAAMKCTGNINGNNNSNSNNNNDNDNDNCTGSYRGTGSASAEVSGSRGQAVLSRVFSGCTSDDKSSKKDEGLPEIRLGDGLRASADFAISESEQDTQANSDRGAEAGPQRRQTSTIPEVAIRVSSYQDASIEIQVDTFDAPPEVKHFADRTGASLTKSSLEEEYNSLTYMQVPQSEDTSALVAAKSNALESKFKEIEAEAQGSGFRPSFLLRVLESKAIGRAATVVAAEVARDFKQGSGQTVILE</sequence>
<dbReference type="GO" id="GO:0005248">
    <property type="term" value="F:voltage-gated sodium channel activity"/>
    <property type="evidence" value="ECO:0007669"/>
    <property type="project" value="TreeGrafter"/>
</dbReference>
<feature type="region of interest" description="Disordered" evidence="6">
    <location>
        <begin position="1"/>
        <end position="30"/>
    </location>
</feature>
<dbReference type="InterPro" id="IPR005821">
    <property type="entry name" value="Ion_trans_dom"/>
</dbReference>
<dbReference type="InterPro" id="IPR018247">
    <property type="entry name" value="EF_Hand_1_Ca_BS"/>
</dbReference>
<dbReference type="GO" id="GO:0001518">
    <property type="term" value="C:voltage-gated sodium channel complex"/>
    <property type="evidence" value="ECO:0007669"/>
    <property type="project" value="TreeGrafter"/>
</dbReference>
<evidence type="ECO:0000256" key="6">
    <source>
        <dbReference type="SAM" id="MobiDB-lite"/>
    </source>
</evidence>
<dbReference type="PROSITE" id="PS00018">
    <property type="entry name" value="EF_HAND_1"/>
    <property type="match status" value="1"/>
</dbReference>
<accession>A0A813EKS3</accession>
<dbReference type="Gene3D" id="1.10.287.70">
    <property type="match status" value="1"/>
</dbReference>
<feature type="region of interest" description="Disordered" evidence="6">
    <location>
        <begin position="543"/>
        <end position="566"/>
    </location>
</feature>
<evidence type="ECO:0000256" key="5">
    <source>
        <dbReference type="ARBA" id="ARBA00023136"/>
    </source>
</evidence>
<evidence type="ECO:0000256" key="7">
    <source>
        <dbReference type="SAM" id="Phobius"/>
    </source>
</evidence>
<dbReference type="Gene3D" id="1.20.120.350">
    <property type="entry name" value="Voltage-gated potassium channels. Chain C"/>
    <property type="match status" value="1"/>
</dbReference>
<evidence type="ECO:0000256" key="1">
    <source>
        <dbReference type="ARBA" id="ARBA00004141"/>
    </source>
</evidence>
<dbReference type="InterPro" id="IPR011992">
    <property type="entry name" value="EF-hand-dom_pair"/>
</dbReference>
<dbReference type="InterPro" id="IPR002048">
    <property type="entry name" value="EF_hand_dom"/>
</dbReference>
<evidence type="ECO:0000259" key="8">
    <source>
        <dbReference type="PROSITE" id="PS50222"/>
    </source>
</evidence>
<dbReference type="GO" id="GO:0086010">
    <property type="term" value="P:membrane depolarization during action potential"/>
    <property type="evidence" value="ECO:0007669"/>
    <property type="project" value="TreeGrafter"/>
</dbReference>
<keyword evidence="3" id="KW-0106">Calcium</keyword>
<dbReference type="SUPFAM" id="SSF47473">
    <property type="entry name" value="EF-hand"/>
    <property type="match status" value="1"/>
</dbReference>
<gene>
    <name evidence="9" type="ORF">PGLA1383_LOCUS17915</name>
</gene>
<keyword evidence="2 7" id="KW-0812">Transmembrane</keyword>
<dbReference type="PANTHER" id="PTHR10037">
    <property type="entry name" value="VOLTAGE-GATED CATION CHANNEL CALCIUM AND SODIUM"/>
    <property type="match status" value="1"/>
</dbReference>
<name>A0A813EKS3_POLGL</name>
<evidence type="ECO:0000256" key="4">
    <source>
        <dbReference type="ARBA" id="ARBA00022989"/>
    </source>
</evidence>
<dbReference type="PROSITE" id="PS50222">
    <property type="entry name" value="EF_HAND_2"/>
    <property type="match status" value="1"/>
</dbReference>
<feature type="transmembrane region" description="Helical" evidence="7">
    <location>
        <begin position="95"/>
        <end position="116"/>
    </location>
</feature>
<comment type="caution">
    <text evidence="9">The sequence shown here is derived from an EMBL/GenBank/DDBJ whole genome shotgun (WGS) entry which is preliminary data.</text>
</comment>
<feature type="compositionally biased region" description="Low complexity" evidence="6">
    <location>
        <begin position="461"/>
        <end position="475"/>
    </location>
</feature>
<keyword evidence="5 7" id="KW-0472">Membrane</keyword>
<proteinExistence type="predicted"/>
<evidence type="ECO:0000313" key="9">
    <source>
        <dbReference type="EMBL" id="CAE8599569.1"/>
    </source>
</evidence>
<keyword evidence="4 7" id="KW-1133">Transmembrane helix</keyword>
<evidence type="ECO:0000256" key="2">
    <source>
        <dbReference type="ARBA" id="ARBA00022692"/>
    </source>
</evidence>
<feature type="compositionally biased region" description="Polar residues" evidence="6">
    <location>
        <begin position="16"/>
        <end position="30"/>
    </location>
</feature>
<feature type="transmembrane region" description="Helical" evidence="7">
    <location>
        <begin position="128"/>
        <end position="148"/>
    </location>
</feature>
<dbReference type="GO" id="GO:0005509">
    <property type="term" value="F:calcium ion binding"/>
    <property type="evidence" value="ECO:0007669"/>
    <property type="project" value="InterPro"/>
</dbReference>
<evidence type="ECO:0000313" key="10">
    <source>
        <dbReference type="Proteomes" id="UP000654075"/>
    </source>
</evidence>
<feature type="transmembrane region" description="Helical" evidence="7">
    <location>
        <begin position="64"/>
        <end position="83"/>
    </location>
</feature>
<feature type="transmembrane region" description="Helical" evidence="7">
    <location>
        <begin position="267"/>
        <end position="292"/>
    </location>
</feature>
<organism evidence="9 10">
    <name type="scientific">Polarella glacialis</name>
    <name type="common">Dinoflagellate</name>
    <dbReference type="NCBI Taxonomy" id="89957"/>
    <lineage>
        <taxon>Eukaryota</taxon>
        <taxon>Sar</taxon>
        <taxon>Alveolata</taxon>
        <taxon>Dinophyceae</taxon>
        <taxon>Suessiales</taxon>
        <taxon>Suessiaceae</taxon>
        <taxon>Polarella</taxon>
    </lineage>
</organism>
<protein>
    <recommendedName>
        <fullName evidence="8">EF-hand domain-containing protein</fullName>
    </recommendedName>
</protein>
<feature type="compositionally biased region" description="Polar residues" evidence="6">
    <location>
        <begin position="481"/>
        <end position="498"/>
    </location>
</feature>
<keyword evidence="10" id="KW-1185">Reference proteome</keyword>
<dbReference type="InterPro" id="IPR027359">
    <property type="entry name" value="Volt_channel_dom_sf"/>
</dbReference>
<dbReference type="AlphaFoldDB" id="A0A813EKS3"/>
<feature type="region of interest" description="Disordered" evidence="6">
    <location>
        <begin position="510"/>
        <end position="529"/>
    </location>
</feature>
<feature type="non-terminal residue" evidence="9">
    <location>
        <position position="697"/>
    </location>
</feature>